<keyword evidence="8" id="KW-1185">Reference proteome</keyword>
<dbReference type="Gene3D" id="3.30.450.40">
    <property type="match status" value="1"/>
</dbReference>
<accession>A0ABN2R8D6</accession>
<dbReference type="Pfam" id="PF09339">
    <property type="entry name" value="HTH_IclR"/>
    <property type="match status" value="1"/>
</dbReference>
<evidence type="ECO:0000256" key="1">
    <source>
        <dbReference type="ARBA" id="ARBA00023015"/>
    </source>
</evidence>
<dbReference type="PANTHER" id="PTHR30136:SF24">
    <property type="entry name" value="HTH-TYPE TRANSCRIPTIONAL REPRESSOR ALLR"/>
    <property type="match status" value="1"/>
</dbReference>
<feature type="region of interest" description="Disordered" evidence="4">
    <location>
        <begin position="76"/>
        <end position="116"/>
    </location>
</feature>
<dbReference type="Proteomes" id="UP001500013">
    <property type="component" value="Unassembled WGS sequence"/>
</dbReference>
<feature type="domain" description="HTH iclR-type" evidence="5">
    <location>
        <begin position="118"/>
        <end position="179"/>
    </location>
</feature>
<keyword evidence="3" id="KW-0804">Transcription</keyword>
<evidence type="ECO:0008006" key="9">
    <source>
        <dbReference type="Google" id="ProtNLM"/>
    </source>
</evidence>
<dbReference type="EMBL" id="BAAAPU010000001">
    <property type="protein sequence ID" value="GAA1964977.1"/>
    <property type="molecule type" value="Genomic_DNA"/>
</dbReference>
<dbReference type="InterPro" id="IPR036388">
    <property type="entry name" value="WH-like_DNA-bd_sf"/>
</dbReference>
<evidence type="ECO:0000256" key="4">
    <source>
        <dbReference type="SAM" id="MobiDB-lite"/>
    </source>
</evidence>
<sequence length="365" mass="39227">MVVSRLMRKLLSGMAVIVPRSRSAPGRHDVRLGWSGLTGIGPIPSLSLIGNTFPASEKSRHDACVAREGAPLHFSHVAEESPPRPGWYRGMTSGTTSGMKSEGAGTKSEGAATRSGGVQSLERGFAILDKMADAGGVISLSQLASDAGLPLPTIHRLVRTLVDLGYVRQEASRQYSLGPRLIRLGETTSRMLGRWARPHMERLAHELGESVNLALLDGDQVVYVGQVMASQNSMRMFTEVGRRAYPHSTGVGKAIMAQLDPAEVRALIARTGLPSRTEHTISSPEELMAELERTRQRGYALDEGEQEIGVRCVAVAVPDVAQPMAVSVSGPLPRMTDEFVARACDPLRRTAESIAAEIRGVRPPA</sequence>
<evidence type="ECO:0000313" key="8">
    <source>
        <dbReference type="Proteomes" id="UP001500013"/>
    </source>
</evidence>
<dbReference type="PROSITE" id="PS51077">
    <property type="entry name" value="HTH_ICLR"/>
    <property type="match status" value="1"/>
</dbReference>
<comment type="caution">
    <text evidence="7">The sequence shown here is derived from an EMBL/GenBank/DDBJ whole genome shotgun (WGS) entry which is preliminary data.</text>
</comment>
<dbReference type="InterPro" id="IPR014757">
    <property type="entry name" value="Tscrpt_reg_IclR_C"/>
</dbReference>
<dbReference type="Pfam" id="PF01614">
    <property type="entry name" value="IclR_C"/>
    <property type="match status" value="1"/>
</dbReference>
<evidence type="ECO:0000313" key="7">
    <source>
        <dbReference type="EMBL" id="GAA1964977.1"/>
    </source>
</evidence>
<dbReference type="InterPro" id="IPR029016">
    <property type="entry name" value="GAF-like_dom_sf"/>
</dbReference>
<evidence type="ECO:0000256" key="2">
    <source>
        <dbReference type="ARBA" id="ARBA00023125"/>
    </source>
</evidence>
<dbReference type="SUPFAM" id="SSF46785">
    <property type="entry name" value="Winged helix' DNA-binding domain"/>
    <property type="match status" value="1"/>
</dbReference>
<dbReference type="PROSITE" id="PS51078">
    <property type="entry name" value="ICLR_ED"/>
    <property type="match status" value="1"/>
</dbReference>
<reference evidence="7 8" key="1">
    <citation type="journal article" date="2019" name="Int. J. Syst. Evol. Microbiol.">
        <title>The Global Catalogue of Microorganisms (GCM) 10K type strain sequencing project: providing services to taxonomists for standard genome sequencing and annotation.</title>
        <authorList>
            <consortium name="The Broad Institute Genomics Platform"/>
            <consortium name="The Broad Institute Genome Sequencing Center for Infectious Disease"/>
            <person name="Wu L."/>
            <person name="Ma J."/>
        </authorList>
    </citation>
    <scope>NUCLEOTIDE SEQUENCE [LARGE SCALE GENOMIC DNA]</scope>
    <source>
        <strain evidence="7 8">JCM 15628</strain>
    </source>
</reference>
<dbReference type="InterPro" id="IPR005471">
    <property type="entry name" value="Tscrpt_reg_IclR_N"/>
</dbReference>
<dbReference type="Gene3D" id="1.10.10.10">
    <property type="entry name" value="Winged helix-like DNA-binding domain superfamily/Winged helix DNA-binding domain"/>
    <property type="match status" value="1"/>
</dbReference>
<organism evidence="7 8">
    <name type="scientific">Terrabacter lapilli</name>
    <dbReference type="NCBI Taxonomy" id="436231"/>
    <lineage>
        <taxon>Bacteria</taxon>
        <taxon>Bacillati</taxon>
        <taxon>Actinomycetota</taxon>
        <taxon>Actinomycetes</taxon>
        <taxon>Micrococcales</taxon>
        <taxon>Intrasporangiaceae</taxon>
        <taxon>Terrabacter</taxon>
    </lineage>
</organism>
<feature type="domain" description="IclR-ED" evidence="6">
    <location>
        <begin position="180"/>
        <end position="360"/>
    </location>
</feature>
<dbReference type="InterPro" id="IPR036390">
    <property type="entry name" value="WH_DNA-bd_sf"/>
</dbReference>
<dbReference type="PANTHER" id="PTHR30136">
    <property type="entry name" value="HELIX-TURN-HELIX TRANSCRIPTIONAL REGULATOR, ICLR FAMILY"/>
    <property type="match status" value="1"/>
</dbReference>
<dbReference type="InterPro" id="IPR050707">
    <property type="entry name" value="HTH_MetabolicPath_Reg"/>
</dbReference>
<evidence type="ECO:0000256" key="3">
    <source>
        <dbReference type="ARBA" id="ARBA00023163"/>
    </source>
</evidence>
<keyword evidence="1" id="KW-0805">Transcription regulation</keyword>
<name>A0ABN2R8D6_9MICO</name>
<evidence type="ECO:0000259" key="6">
    <source>
        <dbReference type="PROSITE" id="PS51078"/>
    </source>
</evidence>
<dbReference type="SUPFAM" id="SSF55781">
    <property type="entry name" value="GAF domain-like"/>
    <property type="match status" value="1"/>
</dbReference>
<protein>
    <recommendedName>
        <fullName evidence="9">IclR family transcriptional regulator</fullName>
    </recommendedName>
</protein>
<gene>
    <name evidence="7" type="ORF">GCM10009817_00920</name>
</gene>
<dbReference type="SMART" id="SM00346">
    <property type="entry name" value="HTH_ICLR"/>
    <property type="match status" value="1"/>
</dbReference>
<keyword evidence="2" id="KW-0238">DNA-binding</keyword>
<evidence type="ECO:0000259" key="5">
    <source>
        <dbReference type="PROSITE" id="PS51077"/>
    </source>
</evidence>
<proteinExistence type="predicted"/>